<evidence type="ECO:0000313" key="3">
    <source>
        <dbReference type="Proteomes" id="UP000265725"/>
    </source>
</evidence>
<gene>
    <name evidence="2" type="ORF">D3873_11930</name>
</gene>
<name>A0A385YUE0_9BACL</name>
<protein>
    <submittedName>
        <fullName evidence="2">DMT family transporter</fullName>
    </submittedName>
</protein>
<dbReference type="GO" id="GO:0005886">
    <property type="term" value="C:plasma membrane"/>
    <property type="evidence" value="ECO:0007669"/>
    <property type="project" value="TreeGrafter"/>
</dbReference>
<evidence type="ECO:0000256" key="1">
    <source>
        <dbReference type="SAM" id="Phobius"/>
    </source>
</evidence>
<reference evidence="3" key="1">
    <citation type="submission" date="2018-09" db="EMBL/GenBank/DDBJ databases">
        <authorList>
            <person name="Zhu H."/>
        </authorList>
    </citation>
    <scope>NUCLEOTIDE SEQUENCE [LARGE SCALE GENOMIC DNA]</scope>
    <source>
        <strain evidence="3">K2R23-3</strain>
    </source>
</reference>
<dbReference type="AlphaFoldDB" id="A0A385YUE0"/>
<dbReference type="InterPro" id="IPR006750">
    <property type="entry name" value="YdcZ"/>
</dbReference>
<dbReference type="EMBL" id="CP032418">
    <property type="protein sequence ID" value="AYC30505.1"/>
    <property type="molecule type" value="Genomic_DNA"/>
</dbReference>
<feature type="transmembrane region" description="Helical" evidence="1">
    <location>
        <begin position="88"/>
        <end position="109"/>
    </location>
</feature>
<keyword evidence="3" id="KW-1185">Reference proteome</keyword>
<dbReference type="Proteomes" id="UP000265725">
    <property type="component" value="Chromosome"/>
</dbReference>
<dbReference type="RefSeq" id="WP_119884222.1">
    <property type="nucleotide sequence ID" value="NZ_CP032418.1"/>
</dbReference>
<accession>A0A385YUE0</accession>
<feature type="transmembrane region" description="Helical" evidence="1">
    <location>
        <begin position="64"/>
        <end position="82"/>
    </location>
</feature>
<feature type="transmembrane region" description="Helical" evidence="1">
    <location>
        <begin position="121"/>
        <end position="140"/>
    </location>
</feature>
<dbReference type="PANTHER" id="PTHR34821">
    <property type="entry name" value="INNER MEMBRANE PROTEIN YDCZ"/>
    <property type="match status" value="1"/>
</dbReference>
<dbReference type="KEGG" id="paek:D3873_11930"/>
<feature type="transmembrane region" description="Helical" evidence="1">
    <location>
        <begin position="31"/>
        <end position="52"/>
    </location>
</feature>
<dbReference type="Pfam" id="PF04657">
    <property type="entry name" value="DMT_YdcZ"/>
    <property type="match status" value="1"/>
</dbReference>
<dbReference type="PANTHER" id="PTHR34821:SF3">
    <property type="entry name" value="MEMBRANE PROTEIN"/>
    <property type="match status" value="1"/>
</dbReference>
<keyword evidence="1" id="KW-1133">Transmembrane helix</keyword>
<dbReference type="OrthoDB" id="9789346at2"/>
<proteinExistence type="predicted"/>
<evidence type="ECO:0000313" key="2">
    <source>
        <dbReference type="EMBL" id="AYC30505.1"/>
    </source>
</evidence>
<keyword evidence="1" id="KW-0812">Transmembrane</keyword>
<sequence length="141" mass="15296">MRGIIFSILGGLFITLQSVFNARISQDIGTWQTAMITQLTGFIAAILLLFLLKDKTARHLSKVKPLYLIGGTFGAVVVFSNIMAIHYIGVTLTIAAVLIAQLTVTFIIDKNGWFGVKAQRMGIPQTIGILLMISGVVILSM</sequence>
<keyword evidence="1" id="KW-0472">Membrane</keyword>
<organism evidence="2 3">
    <name type="scientific">Paenisporosarcina cavernae</name>
    <dbReference type="NCBI Taxonomy" id="2320858"/>
    <lineage>
        <taxon>Bacteria</taxon>
        <taxon>Bacillati</taxon>
        <taxon>Bacillota</taxon>
        <taxon>Bacilli</taxon>
        <taxon>Bacillales</taxon>
        <taxon>Caryophanaceae</taxon>
        <taxon>Paenisporosarcina</taxon>
    </lineage>
</organism>